<dbReference type="AlphaFoldDB" id="A0A226DFK0"/>
<evidence type="ECO:0000256" key="1">
    <source>
        <dbReference type="ARBA" id="ARBA00004141"/>
    </source>
</evidence>
<evidence type="ECO:0000256" key="7">
    <source>
        <dbReference type="SAM" id="MobiDB-lite"/>
    </source>
</evidence>
<evidence type="ECO:0000256" key="8">
    <source>
        <dbReference type="SAM" id="Phobius"/>
    </source>
</evidence>
<dbReference type="Proteomes" id="UP000198287">
    <property type="component" value="Unassembled WGS sequence"/>
</dbReference>
<accession>A0A226DFK0</accession>
<reference evidence="9 10" key="1">
    <citation type="submission" date="2015-12" db="EMBL/GenBank/DDBJ databases">
        <title>The genome of Folsomia candida.</title>
        <authorList>
            <person name="Faddeeva A."/>
            <person name="Derks M.F."/>
            <person name="Anvar Y."/>
            <person name="Smit S."/>
            <person name="Van Straalen N."/>
            <person name="Roelofs D."/>
        </authorList>
    </citation>
    <scope>NUCLEOTIDE SEQUENCE [LARGE SCALE GENOMIC DNA]</scope>
    <source>
        <strain evidence="9 10">VU population</strain>
        <tissue evidence="9">Whole body</tissue>
    </source>
</reference>
<organism evidence="9 10">
    <name type="scientific">Folsomia candida</name>
    <name type="common">Springtail</name>
    <dbReference type="NCBI Taxonomy" id="158441"/>
    <lineage>
        <taxon>Eukaryota</taxon>
        <taxon>Metazoa</taxon>
        <taxon>Ecdysozoa</taxon>
        <taxon>Arthropoda</taxon>
        <taxon>Hexapoda</taxon>
        <taxon>Collembola</taxon>
        <taxon>Entomobryomorpha</taxon>
        <taxon>Isotomoidea</taxon>
        <taxon>Isotomidae</taxon>
        <taxon>Proisotominae</taxon>
        <taxon>Folsomia</taxon>
    </lineage>
</organism>
<evidence type="ECO:0000313" key="10">
    <source>
        <dbReference type="Proteomes" id="UP000198287"/>
    </source>
</evidence>
<gene>
    <name evidence="9" type="ORF">Fcan01_21688</name>
</gene>
<feature type="transmembrane region" description="Helical" evidence="8">
    <location>
        <begin position="465"/>
        <end position="486"/>
    </location>
</feature>
<proteinExistence type="inferred from homology"/>
<keyword evidence="3 8" id="KW-0812">Transmembrane</keyword>
<feature type="transmembrane region" description="Helical" evidence="8">
    <location>
        <begin position="178"/>
        <end position="195"/>
    </location>
</feature>
<evidence type="ECO:0008006" key="11">
    <source>
        <dbReference type="Google" id="ProtNLM"/>
    </source>
</evidence>
<name>A0A226DFK0_FOLCA</name>
<keyword evidence="10" id="KW-1185">Reference proteome</keyword>
<dbReference type="GO" id="GO:0016020">
    <property type="term" value="C:membrane"/>
    <property type="evidence" value="ECO:0007669"/>
    <property type="project" value="UniProtKB-SubCell"/>
</dbReference>
<comment type="subcellular location">
    <subcellularLocation>
        <location evidence="1">Membrane</location>
        <topology evidence="1">Multi-pass membrane protein</topology>
    </subcellularLocation>
</comment>
<feature type="region of interest" description="Disordered" evidence="7">
    <location>
        <begin position="53"/>
        <end position="77"/>
    </location>
</feature>
<evidence type="ECO:0000256" key="2">
    <source>
        <dbReference type="ARBA" id="ARBA00009706"/>
    </source>
</evidence>
<evidence type="ECO:0000256" key="4">
    <source>
        <dbReference type="ARBA" id="ARBA00022989"/>
    </source>
</evidence>
<evidence type="ECO:0000256" key="5">
    <source>
        <dbReference type="ARBA" id="ARBA00023136"/>
    </source>
</evidence>
<protein>
    <recommendedName>
        <fullName evidence="11">Transmembrane protein 161B</fullName>
    </recommendedName>
</protein>
<feature type="transmembrane region" description="Helical" evidence="8">
    <location>
        <begin position="373"/>
        <end position="398"/>
    </location>
</feature>
<feature type="transmembrane region" description="Helical" evidence="8">
    <location>
        <begin position="143"/>
        <end position="166"/>
    </location>
</feature>
<dbReference type="Pfam" id="PF10268">
    <property type="entry name" value="Tmemb_161AB"/>
    <property type="match status" value="1"/>
</dbReference>
<evidence type="ECO:0000256" key="3">
    <source>
        <dbReference type="ARBA" id="ARBA00022692"/>
    </source>
</evidence>
<keyword evidence="5 8" id="KW-0472">Membrane</keyword>
<feature type="transmembrane region" description="Helical" evidence="8">
    <location>
        <begin position="320"/>
        <end position="340"/>
    </location>
</feature>
<dbReference type="OMA" id="RFALMPI"/>
<feature type="transmembrane region" description="Helical" evidence="8">
    <location>
        <begin position="233"/>
        <end position="252"/>
    </location>
</feature>
<dbReference type="OrthoDB" id="784140at2759"/>
<keyword evidence="4 8" id="KW-1133">Transmembrane helix</keyword>
<sequence length="490" mass="54407">MAIFGIQLAFSMIVASIISKLGGTLSLARYLLCNTGLIRYLHPTDTELREMAGVPKDMSGGGKGKGKKGNKDDYKSPNTFHVPKNLDITLETVKVTPVEVIHLRFYSEYHWVLDYTVYATLLYIVTEIYYAFFNVPQDEMNLSVYWCFLSLGLCLKVLCSVTAVYFRGDEVMGERAMCMVMGGIYLLVAMIILIIDESNLEVGVDPAYKSFHDHASAFLQAQGLPTAGPASKLLIKFTAAVAGGMLGVLFTFPGIRMSRMFYDSLKYCEGRPFIKLLLNLSFVSPLIVVAMWIRPIGRDLFTNSFGRSPALMTEEQFETFRLVLVVLMVVLRVAMMPYFLQAFLNIAQDRLTELHKEAGRILNIDLQKKVAGVYYYLCIVALQYITPILIVLHCTFLYKTLGGGGSWNGSVKAADFGANGTSPIFSSVMPDTDDVKYAAEHFSVALSSLKVVFSPVVFRGIFGFLSWWCNFLLLASSAVGAGYLSYLSHA</sequence>
<evidence type="ECO:0000256" key="6">
    <source>
        <dbReference type="ARBA" id="ARBA00023180"/>
    </source>
</evidence>
<dbReference type="InterPro" id="IPR019395">
    <property type="entry name" value="Transmembrane_161A/B"/>
</dbReference>
<keyword evidence="6" id="KW-0325">Glycoprotein</keyword>
<dbReference type="STRING" id="158441.A0A226DFK0"/>
<dbReference type="PANTHER" id="PTHR13624:SF6">
    <property type="entry name" value="EMEI"/>
    <property type="match status" value="1"/>
</dbReference>
<comment type="caution">
    <text evidence="9">The sequence shown here is derived from an EMBL/GenBank/DDBJ whole genome shotgun (WGS) entry which is preliminary data.</text>
</comment>
<feature type="transmembrane region" description="Helical" evidence="8">
    <location>
        <begin position="6"/>
        <end position="32"/>
    </location>
</feature>
<evidence type="ECO:0000313" key="9">
    <source>
        <dbReference type="EMBL" id="OXA43634.1"/>
    </source>
</evidence>
<dbReference type="PANTHER" id="PTHR13624">
    <property type="entry name" value="RE42071P"/>
    <property type="match status" value="1"/>
</dbReference>
<feature type="transmembrane region" description="Helical" evidence="8">
    <location>
        <begin position="273"/>
        <end position="293"/>
    </location>
</feature>
<comment type="similarity">
    <text evidence="2">Belongs to the TMEM161 family.</text>
</comment>
<feature type="transmembrane region" description="Helical" evidence="8">
    <location>
        <begin position="112"/>
        <end position="131"/>
    </location>
</feature>
<dbReference type="EMBL" id="LNIX01000021">
    <property type="protein sequence ID" value="OXA43634.1"/>
    <property type="molecule type" value="Genomic_DNA"/>
</dbReference>